<accession>A0AAP0CNI4</accession>
<dbReference type="InterPro" id="IPR016123">
    <property type="entry name" value="Mog1/PsbP_a/b/a-sand"/>
</dbReference>
<comment type="caution">
    <text evidence="2">The sequence shown here is derived from an EMBL/GenBank/DDBJ whole genome shotgun (WGS) entry which is preliminary data.</text>
</comment>
<dbReference type="GO" id="GO:0005509">
    <property type="term" value="F:calcium ion binding"/>
    <property type="evidence" value="ECO:0007669"/>
    <property type="project" value="InterPro"/>
</dbReference>
<evidence type="ECO:0000259" key="1">
    <source>
        <dbReference type="Pfam" id="PF01789"/>
    </source>
</evidence>
<reference evidence="2 3" key="1">
    <citation type="submission" date="2024-04" db="EMBL/GenBank/DDBJ databases">
        <title>The reference genome of an endangered Asteraceae, Deinandra increscens subsp. villosa, native to the Central Coast of California.</title>
        <authorList>
            <person name="Guilliams M."/>
            <person name="Hasenstab-Lehman K."/>
            <person name="Meyer R."/>
            <person name="Mcevoy S."/>
        </authorList>
    </citation>
    <scope>NUCLEOTIDE SEQUENCE [LARGE SCALE GENOMIC DNA]</scope>
    <source>
        <tissue evidence="2">Leaf</tissue>
    </source>
</reference>
<evidence type="ECO:0000313" key="3">
    <source>
        <dbReference type="Proteomes" id="UP001408789"/>
    </source>
</evidence>
<organism evidence="2 3">
    <name type="scientific">Deinandra increscens subsp. villosa</name>
    <dbReference type="NCBI Taxonomy" id="3103831"/>
    <lineage>
        <taxon>Eukaryota</taxon>
        <taxon>Viridiplantae</taxon>
        <taxon>Streptophyta</taxon>
        <taxon>Embryophyta</taxon>
        <taxon>Tracheophyta</taxon>
        <taxon>Spermatophyta</taxon>
        <taxon>Magnoliopsida</taxon>
        <taxon>eudicotyledons</taxon>
        <taxon>Gunneridae</taxon>
        <taxon>Pentapetalae</taxon>
        <taxon>asterids</taxon>
        <taxon>campanulids</taxon>
        <taxon>Asterales</taxon>
        <taxon>Asteraceae</taxon>
        <taxon>Asteroideae</taxon>
        <taxon>Heliantheae alliance</taxon>
        <taxon>Madieae</taxon>
        <taxon>Madiinae</taxon>
        <taxon>Deinandra</taxon>
    </lineage>
</organism>
<protein>
    <recommendedName>
        <fullName evidence="1">PsbP C-terminal domain-containing protein</fullName>
    </recommendedName>
</protein>
<sequence>MMVVGDSGGGGSAIGSQNTTYVNSVKVRVALRERGDEDRETWCNKGDGVCVAEGGSLASLISGKEKNLVAYCSLNFNSISSAMAPLSSMYSHNLPSPAIFSHVTRFKKPHYQNLVFCRTNQDSWSSESCQIVEDRTLKVQRRDLLLHTVCASFFVPMMVPLALAEEVVPEGFQIYVDDVNKFKIMIPQDWLIGGGEGNGFKSVTAFYPSEASNSNVSLVITGLGADFTKLESFGKVDEFAENLVSGLDRSWQRPAGVSAKLINSKATKGMYYIEYTLKNPGESERHLFSVLGIANNGWYNRLYTLTGQYIDEESEKYRSKVEKAVESFKFV</sequence>
<proteinExistence type="predicted"/>
<dbReference type="AlphaFoldDB" id="A0AAP0CNI4"/>
<dbReference type="GO" id="GO:0015979">
    <property type="term" value="P:photosynthesis"/>
    <property type="evidence" value="ECO:0007669"/>
    <property type="project" value="InterPro"/>
</dbReference>
<dbReference type="EMBL" id="JBCNJP010000024">
    <property type="protein sequence ID" value="KAK9056484.1"/>
    <property type="molecule type" value="Genomic_DNA"/>
</dbReference>
<feature type="domain" description="PsbP C-terminal" evidence="1">
    <location>
        <begin position="170"/>
        <end position="330"/>
    </location>
</feature>
<dbReference type="Proteomes" id="UP001408789">
    <property type="component" value="Unassembled WGS sequence"/>
</dbReference>
<dbReference type="GO" id="GO:0019898">
    <property type="term" value="C:extrinsic component of membrane"/>
    <property type="evidence" value="ECO:0007669"/>
    <property type="project" value="InterPro"/>
</dbReference>
<keyword evidence="3" id="KW-1185">Reference proteome</keyword>
<dbReference type="PANTHER" id="PTHR31407">
    <property type="match status" value="1"/>
</dbReference>
<dbReference type="SUPFAM" id="SSF55724">
    <property type="entry name" value="Mog1p/PsbP-like"/>
    <property type="match status" value="1"/>
</dbReference>
<dbReference type="InterPro" id="IPR002683">
    <property type="entry name" value="PsbP_C"/>
</dbReference>
<dbReference type="Gene3D" id="3.40.1000.10">
    <property type="entry name" value="Mog1/PsbP, alpha/beta/alpha sandwich"/>
    <property type="match status" value="1"/>
</dbReference>
<dbReference type="Pfam" id="PF01789">
    <property type="entry name" value="PsbP"/>
    <property type="match status" value="1"/>
</dbReference>
<dbReference type="GO" id="GO:0009654">
    <property type="term" value="C:photosystem II oxygen evolving complex"/>
    <property type="evidence" value="ECO:0007669"/>
    <property type="project" value="InterPro"/>
</dbReference>
<gene>
    <name evidence="2" type="ORF">SSX86_023845</name>
</gene>
<evidence type="ECO:0000313" key="2">
    <source>
        <dbReference type="EMBL" id="KAK9056484.1"/>
    </source>
</evidence>
<name>A0AAP0CNI4_9ASTR</name>
<dbReference type="PANTHER" id="PTHR31407:SF17">
    <property type="entry name" value="PSBP DOMAIN-CONTAINING PROTEIN 3, CHLOROPLASTIC"/>
    <property type="match status" value="1"/>
</dbReference>